<protein>
    <recommendedName>
        <fullName evidence="4">Xylanolytic transcriptional activator regulatory domain-containing protein</fullName>
    </recommendedName>
</protein>
<keyword evidence="1" id="KW-0539">Nucleus</keyword>
<feature type="transmembrane region" description="Helical" evidence="3">
    <location>
        <begin position="194"/>
        <end position="212"/>
    </location>
</feature>
<feature type="domain" description="Xylanolytic transcriptional activator regulatory" evidence="4">
    <location>
        <begin position="332"/>
        <end position="457"/>
    </location>
</feature>
<feature type="transmembrane region" description="Helical" evidence="3">
    <location>
        <begin position="164"/>
        <end position="182"/>
    </location>
</feature>
<feature type="transmembrane region" description="Helical" evidence="3">
    <location>
        <begin position="61"/>
        <end position="78"/>
    </location>
</feature>
<dbReference type="GO" id="GO:0006351">
    <property type="term" value="P:DNA-templated transcription"/>
    <property type="evidence" value="ECO:0007669"/>
    <property type="project" value="InterPro"/>
</dbReference>
<dbReference type="AlphaFoldDB" id="A0A8H8BT54"/>
<feature type="transmembrane region" description="Helical" evidence="3">
    <location>
        <begin position="84"/>
        <end position="107"/>
    </location>
</feature>
<dbReference type="Pfam" id="PF04082">
    <property type="entry name" value="Fungal_trans"/>
    <property type="match status" value="1"/>
</dbReference>
<evidence type="ECO:0000256" key="2">
    <source>
        <dbReference type="SAM" id="MobiDB-lite"/>
    </source>
</evidence>
<evidence type="ECO:0000259" key="4">
    <source>
        <dbReference type="Pfam" id="PF04082"/>
    </source>
</evidence>
<keyword evidence="6" id="KW-1185">Reference proteome</keyword>
<evidence type="ECO:0000313" key="5">
    <source>
        <dbReference type="EMBL" id="KAG4423081.1"/>
    </source>
</evidence>
<proteinExistence type="predicted"/>
<keyword evidence="3" id="KW-0812">Transmembrane</keyword>
<feature type="region of interest" description="Disordered" evidence="2">
    <location>
        <begin position="273"/>
        <end position="293"/>
    </location>
</feature>
<keyword evidence="3" id="KW-0472">Membrane</keyword>
<accession>A0A8H8BT54</accession>
<dbReference type="GO" id="GO:0008270">
    <property type="term" value="F:zinc ion binding"/>
    <property type="evidence" value="ECO:0007669"/>
    <property type="project" value="InterPro"/>
</dbReference>
<keyword evidence="3" id="KW-1133">Transmembrane helix</keyword>
<dbReference type="InterPro" id="IPR007219">
    <property type="entry name" value="XnlR_reg_dom"/>
</dbReference>
<evidence type="ECO:0000256" key="1">
    <source>
        <dbReference type="ARBA" id="ARBA00023242"/>
    </source>
</evidence>
<comment type="caution">
    <text evidence="5">The sequence shown here is derived from an EMBL/GenBank/DDBJ whole genome shotgun (WGS) entry which is preliminary data.</text>
</comment>
<reference evidence="5" key="1">
    <citation type="submission" date="2021-02" db="EMBL/GenBank/DDBJ databases">
        <title>Genome sequence Cadophora malorum strain M34.</title>
        <authorList>
            <person name="Stefanovic E."/>
            <person name="Vu D."/>
            <person name="Scully C."/>
            <person name="Dijksterhuis J."/>
            <person name="Roader J."/>
            <person name="Houbraken J."/>
        </authorList>
    </citation>
    <scope>NUCLEOTIDE SEQUENCE</scope>
    <source>
        <strain evidence="5">M34</strain>
    </source>
</reference>
<gene>
    <name evidence="5" type="ORF">IFR04_003718</name>
</gene>
<dbReference type="PANTHER" id="PTHR42029">
    <property type="entry name" value="AN04G07800"/>
    <property type="match status" value="1"/>
</dbReference>
<feature type="transmembrane region" description="Helical" evidence="3">
    <location>
        <begin position="31"/>
        <end position="49"/>
    </location>
</feature>
<dbReference type="GO" id="GO:0003677">
    <property type="term" value="F:DNA binding"/>
    <property type="evidence" value="ECO:0007669"/>
    <property type="project" value="InterPro"/>
</dbReference>
<name>A0A8H8BT54_9HELO</name>
<dbReference type="CDD" id="cd12148">
    <property type="entry name" value="fungal_TF_MHR"/>
    <property type="match status" value="1"/>
</dbReference>
<dbReference type="Proteomes" id="UP000664132">
    <property type="component" value="Unassembled WGS sequence"/>
</dbReference>
<organism evidence="5 6">
    <name type="scientific">Cadophora malorum</name>
    <dbReference type="NCBI Taxonomy" id="108018"/>
    <lineage>
        <taxon>Eukaryota</taxon>
        <taxon>Fungi</taxon>
        <taxon>Dikarya</taxon>
        <taxon>Ascomycota</taxon>
        <taxon>Pezizomycotina</taxon>
        <taxon>Leotiomycetes</taxon>
        <taxon>Helotiales</taxon>
        <taxon>Ploettnerulaceae</taxon>
        <taxon>Cadophora</taxon>
    </lineage>
</organism>
<evidence type="ECO:0000313" key="6">
    <source>
        <dbReference type="Proteomes" id="UP000664132"/>
    </source>
</evidence>
<dbReference type="PANTHER" id="PTHR42029:SF3">
    <property type="entry name" value="AN04G07800"/>
    <property type="match status" value="1"/>
</dbReference>
<dbReference type="EMBL" id="JAFJYH010000039">
    <property type="protein sequence ID" value="KAG4423081.1"/>
    <property type="molecule type" value="Genomic_DNA"/>
</dbReference>
<feature type="transmembrane region" description="Helical" evidence="3">
    <location>
        <begin position="119"/>
        <end position="144"/>
    </location>
</feature>
<sequence>MAPISSSIHTLARRMVEVAKPTSPDALIVEAWAQGFMVGSILIMLCITVSNYRRGVLLHQLILLELIFGSFHGTFIFIEAPIYGWYLSVTAIFLIASWNLHNIIAWIKVKPFIGSKTSFIFVGTIALAQPYWALEIYADFAYFNNINDIYLKTRVFEALFRDPWWVYTTCCLLFNIRARYSLSLFELMRLSPRFAVMIVAMILSLVFTVIDICAVIDRFSTSLPIGINPFWKLAFVCKLLTDSVILDDFKTALDKLSAHNISRAQVQRVQVRSTAKPSVEHREYPSTLHASSSSITRISGGNYEDADLLERGAGIAVTREIKYSLITSICAVIMMQTAMSLPIDREGFLDTSQQFDSVLTVDFFIKETYRAREFFDQVESPSLASVQTSFFLFSSLSQRGKDNSAWLHLRESITMLQLLNLHEEDSYTTMTDSCYATLSRRTFWLLFITEQAYALQRHLPLTLRRPIRLPIVADDQEATIIYGFLDSVNLFRNFGDGFMALWNSTERDHTRLVSPRPFIKLQESLKDAIPNVRDRSEVQQADLLITRQWLKMIVWQLCLKKGMLSSNPIIDSMSFHYPIDIARDVTLVTRLLPLEAFQANGVGILGKIFDIGSTVEIGPKDYLMDMVRILDMDIQGHAKYLVLLANRADECLGVRVPRPLSSGNGSPAVCEIDWDEGSDEIYDSASSSPY</sequence>
<evidence type="ECO:0000256" key="3">
    <source>
        <dbReference type="SAM" id="Phobius"/>
    </source>
</evidence>
<dbReference type="OrthoDB" id="5420247at2759"/>